<dbReference type="InterPro" id="IPR041715">
    <property type="entry name" value="HisRS-like_core"/>
</dbReference>
<evidence type="ECO:0000259" key="10">
    <source>
        <dbReference type="Pfam" id="PF13393"/>
    </source>
</evidence>
<comment type="similarity">
    <text evidence="3 8">Belongs to the class-II aminoacyl-tRNA synthetase family. HisZ subfamily.</text>
</comment>
<dbReference type="CDD" id="cd00773">
    <property type="entry name" value="HisRS-like_core"/>
    <property type="match status" value="1"/>
</dbReference>
<dbReference type="GO" id="GO:0016757">
    <property type="term" value="F:glycosyltransferase activity"/>
    <property type="evidence" value="ECO:0007669"/>
    <property type="project" value="UniProtKB-KW"/>
</dbReference>
<feature type="binding site" evidence="9">
    <location>
        <position position="131"/>
    </location>
    <ligand>
        <name>L-histidine</name>
        <dbReference type="ChEBI" id="CHEBI:57595"/>
    </ligand>
</feature>
<dbReference type="GO" id="GO:0006427">
    <property type="term" value="P:histidyl-tRNA aminoacylation"/>
    <property type="evidence" value="ECO:0007669"/>
    <property type="project" value="TreeGrafter"/>
</dbReference>
<dbReference type="AlphaFoldDB" id="A0A917NJ33"/>
<comment type="function">
    <text evidence="7 8">Required for the first step of histidine biosynthesis. May allow the feedback regulation of ATP phosphoribosyltransferase activity by histidine.</text>
</comment>
<dbReference type="Gene3D" id="3.30.930.10">
    <property type="entry name" value="Bira Bifunctional Protein, Domain 2"/>
    <property type="match status" value="1"/>
</dbReference>
<reference evidence="11" key="1">
    <citation type="journal article" date="2014" name="Int. J. Syst. Evol. Microbiol.">
        <title>Complete genome sequence of Corynebacterium casei LMG S-19264T (=DSM 44701T), isolated from a smear-ripened cheese.</title>
        <authorList>
            <consortium name="US DOE Joint Genome Institute (JGI-PGF)"/>
            <person name="Walter F."/>
            <person name="Albersmeier A."/>
            <person name="Kalinowski J."/>
            <person name="Ruckert C."/>
        </authorList>
    </citation>
    <scope>NUCLEOTIDE SEQUENCE</scope>
    <source>
        <strain evidence="11">JCM 18487</strain>
    </source>
</reference>
<protein>
    <recommendedName>
        <fullName evidence="5 8">ATP phosphoribosyltransferase regulatory subunit</fullName>
    </recommendedName>
</protein>
<comment type="caution">
    <text evidence="11">The sequence shown here is derived from an EMBL/GenBank/DDBJ whole genome shotgun (WGS) entry which is preliminary data.</text>
</comment>
<evidence type="ECO:0000313" key="12">
    <source>
        <dbReference type="Proteomes" id="UP000637695"/>
    </source>
</evidence>
<dbReference type="EMBL" id="BMOY01000009">
    <property type="protein sequence ID" value="GGJ01526.1"/>
    <property type="molecule type" value="Genomic_DNA"/>
</dbReference>
<evidence type="ECO:0000256" key="8">
    <source>
        <dbReference type="HAMAP-Rule" id="MF_00125"/>
    </source>
</evidence>
<dbReference type="GO" id="GO:0000105">
    <property type="term" value="P:L-histidine biosynthetic process"/>
    <property type="evidence" value="ECO:0007669"/>
    <property type="project" value="UniProtKB-UniRule"/>
</dbReference>
<evidence type="ECO:0000256" key="1">
    <source>
        <dbReference type="ARBA" id="ARBA00004496"/>
    </source>
</evidence>
<dbReference type="GO" id="GO:0005737">
    <property type="term" value="C:cytoplasm"/>
    <property type="evidence" value="ECO:0007669"/>
    <property type="project" value="UniProtKB-SubCell"/>
</dbReference>
<keyword evidence="8" id="KW-0368">Histidine biosynthesis</keyword>
<evidence type="ECO:0000256" key="9">
    <source>
        <dbReference type="PIRSR" id="PIRSR001549-1"/>
    </source>
</evidence>
<comment type="miscellaneous">
    <text evidence="8">This function is generally fulfilled by the C-terminal part of HisG, which is missing in some bacteria such as this one.</text>
</comment>
<dbReference type="HAMAP" id="MF_00125">
    <property type="entry name" value="HisZ"/>
    <property type="match status" value="1"/>
</dbReference>
<reference evidence="11" key="2">
    <citation type="submission" date="2020-09" db="EMBL/GenBank/DDBJ databases">
        <authorList>
            <person name="Sun Q."/>
            <person name="Ohkuma M."/>
        </authorList>
    </citation>
    <scope>NUCLEOTIDE SEQUENCE</scope>
    <source>
        <strain evidence="11">JCM 18487</strain>
    </source>
</reference>
<dbReference type="InterPro" id="IPR004516">
    <property type="entry name" value="HisRS/HisZ"/>
</dbReference>
<feature type="domain" description="Class II Histidinyl-tRNA synthetase (HisRS)-like catalytic core" evidence="10">
    <location>
        <begin position="11"/>
        <end position="330"/>
    </location>
</feature>
<dbReference type="GO" id="GO:0140096">
    <property type="term" value="F:catalytic activity, acting on a protein"/>
    <property type="evidence" value="ECO:0007669"/>
    <property type="project" value="UniProtKB-ARBA"/>
</dbReference>
<evidence type="ECO:0000256" key="5">
    <source>
        <dbReference type="ARBA" id="ARBA00020397"/>
    </source>
</evidence>
<comment type="subunit">
    <text evidence="4 8">Heteromultimer composed of HisG and HisZ subunits.</text>
</comment>
<keyword evidence="11" id="KW-0808">Transferase</keyword>
<feature type="binding site" evidence="9">
    <location>
        <begin position="284"/>
        <end position="285"/>
    </location>
    <ligand>
        <name>L-histidine</name>
        <dbReference type="ChEBI" id="CHEBI:57595"/>
    </ligand>
</feature>
<keyword evidence="8" id="KW-0028">Amino-acid biosynthesis</keyword>
<organism evidence="11 12">
    <name type="scientific">Alicyclobacillus cellulosilyticus</name>
    <dbReference type="NCBI Taxonomy" id="1003997"/>
    <lineage>
        <taxon>Bacteria</taxon>
        <taxon>Bacillati</taxon>
        <taxon>Bacillota</taxon>
        <taxon>Bacilli</taxon>
        <taxon>Bacillales</taxon>
        <taxon>Alicyclobacillaceae</taxon>
        <taxon>Alicyclobacillus</taxon>
    </lineage>
</organism>
<dbReference type="Proteomes" id="UP000637695">
    <property type="component" value="Unassembled WGS sequence"/>
</dbReference>
<evidence type="ECO:0000256" key="4">
    <source>
        <dbReference type="ARBA" id="ARBA00011496"/>
    </source>
</evidence>
<dbReference type="InterPro" id="IPR004517">
    <property type="entry name" value="HisZ"/>
</dbReference>
<comment type="subcellular location">
    <subcellularLocation>
        <location evidence="1 8">Cytoplasm</location>
    </subcellularLocation>
</comment>
<sequence length="339" mass="36852">MQRPWADRPLGMRDIYPEEARRRRDLENHLLAYFERHGFAQVSSGALEYVDSLLRGRPSSQAAAWIQWFDMSGRAIALRPDMTPAIARMAAPAVGRGRIPIRWCYAERVYHRPADPALVTWSSGRPVEWTQVGVEWIGERGTDVDCSLLELCQGALASLALQGCQTVVGHAGFTPAFLEAAGIAPDEVKPLLDLLAEGDYVGFRTQAARAGADTDMLAALSRLDPFTGIRLVEALGGRWRMDAPGAAAAEAAWRELVSLAEALRRRGLEAAISFDLSLYRSLPYYTGIIFEVFAPGVGAPIGYGGRYDGLLAHYGADAPAVGFSFEAERLLTALGEGEG</sequence>
<gene>
    <name evidence="8 11" type="primary">hisZ</name>
    <name evidence="11" type="ORF">GCM10010885_08410</name>
</gene>
<evidence type="ECO:0000256" key="6">
    <source>
        <dbReference type="ARBA" id="ARBA00022490"/>
    </source>
</evidence>
<evidence type="ECO:0000313" key="11">
    <source>
        <dbReference type="EMBL" id="GGJ01526.1"/>
    </source>
</evidence>
<name>A0A917NJ33_9BACL</name>
<keyword evidence="12" id="KW-1185">Reference proteome</keyword>
<dbReference type="PIRSF" id="PIRSF001549">
    <property type="entry name" value="His-tRNA_synth"/>
    <property type="match status" value="1"/>
</dbReference>
<dbReference type="PANTHER" id="PTHR43707">
    <property type="entry name" value="HISTIDYL-TRNA SYNTHETASE"/>
    <property type="match status" value="1"/>
</dbReference>
<dbReference type="Pfam" id="PF13393">
    <property type="entry name" value="tRNA-synt_His"/>
    <property type="match status" value="1"/>
</dbReference>
<dbReference type="RefSeq" id="WP_229776371.1">
    <property type="nucleotide sequence ID" value="NZ_BMOY01000009.1"/>
</dbReference>
<dbReference type="GO" id="GO:0004821">
    <property type="term" value="F:histidine-tRNA ligase activity"/>
    <property type="evidence" value="ECO:0007669"/>
    <property type="project" value="TreeGrafter"/>
</dbReference>
<keyword evidence="11" id="KW-0328">Glycosyltransferase</keyword>
<dbReference type="PANTHER" id="PTHR43707:SF1">
    <property type="entry name" value="HISTIDINE--TRNA LIGASE, MITOCHONDRIAL-RELATED"/>
    <property type="match status" value="1"/>
</dbReference>
<comment type="pathway">
    <text evidence="2 8">Amino-acid biosynthesis; L-histidine biosynthesis; L-histidine from 5-phospho-alpha-D-ribose 1-diphosphate: step 1/9.</text>
</comment>
<evidence type="ECO:0000256" key="3">
    <source>
        <dbReference type="ARBA" id="ARBA00005539"/>
    </source>
</evidence>
<proteinExistence type="inferred from homology"/>
<dbReference type="InterPro" id="IPR045864">
    <property type="entry name" value="aa-tRNA-synth_II/BPL/LPL"/>
</dbReference>
<evidence type="ECO:0000256" key="2">
    <source>
        <dbReference type="ARBA" id="ARBA00004667"/>
    </source>
</evidence>
<dbReference type="SUPFAM" id="SSF55681">
    <property type="entry name" value="Class II aaRS and biotin synthetases"/>
    <property type="match status" value="1"/>
</dbReference>
<feature type="binding site" evidence="9">
    <location>
        <begin position="81"/>
        <end position="83"/>
    </location>
    <ligand>
        <name>L-histidine</name>
        <dbReference type="ChEBI" id="CHEBI:57595"/>
    </ligand>
</feature>
<evidence type="ECO:0000256" key="7">
    <source>
        <dbReference type="ARBA" id="ARBA00025246"/>
    </source>
</evidence>
<feature type="binding site" evidence="9">
    <location>
        <position position="135"/>
    </location>
    <ligand>
        <name>L-histidine</name>
        <dbReference type="ChEBI" id="CHEBI:57595"/>
    </ligand>
</feature>
<keyword evidence="6 8" id="KW-0963">Cytoplasm</keyword>
<accession>A0A917NJ33</accession>
<feature type="binding site" evidence="9">
    <location>
        <position position="280"/>
    </location>
    <ligand>
        <name>L-histidine</name>
        <dbReference type="ChEBI" id="CHEBI:57595"/>
    </ligand>
</feature>